<proteinExistence type="predicted"/>
<protein>
    <submittedName>
        <fullName evidence="1">Uncharacterized protein</fullName>
    </submittedName>
</protein>
<evidence type="ECO:0000313" key="1">
    <source>
        <dbReference type="EMBL" id="XCM78649.1"/>
    </source>
</evidence>
<dbReference type="EMBL" id="CP159872">
    <property type="protein sequence ID" value="XCM78649.1"/>
    <property type="molecule type" value="Genomic_DNA"/>
</dbReference>
<sequence length="169" mass="19641">MSISYTPAPPGVKTGPLRKRWAVSLWLQFTLQWIWLLPHAFYKMEDGGFFDQGTAEKGMSAIVLTPSRYRLERRGTQQEWEAWADRAIARGIERGLKLAEKHRDWNESGKYRYKYKDTAPTTYIKRRYYRGIGVDGVAALAARRGWDVDWSRTQYDSAVHLVLRQPQGS</sequence>
<organism evidence="1">
    <name type="scientific">Kitasatospora camelliae</name>
    <dbReference type="NCBI Taxonomy" id="3156397"/>
    <lineage>
        <taxon>Bacteria</taxon>
        <taxon>Bacillati</taxon>
        <taxon>Actinomycetota</taxon>
        <taxon>Actinomycetes</taxon>
        <taxon>Kitasatosporales</taxon>
        <taxon>Streptomycetaceae</taxon>
        <taxon>Kitasatospora</taxon>
    </lineage>
</organism>
<name>A0AAU8JU39_9ACTN</name>
<dbReference type="KEGG" id="kcm:ABWK59_06750"/>
<dbReference type="RefSeq" id="WP_354638710.1">
    <property type="nucleotide sequence ID" value="NZ_CP159872.1"/>
</dbReference>
<gene>
    <name evidence="1" type="ORF">ABWK59_06750</name>
</gene>
<accession>A0AAU8JU39</accession>
<dbReference type="AlphaFoldDB" id="A0AAU8JU39"/>
<reference evidence="1" key="1">
    <citation type="submission" date="2024-06" db="EMBL/GenBank/DDBJ databases">
        <title>The genome sequences of Kitasatospora sp. strain HUAS MG31.</title>
        <authorList>
            <person name="Mo P."/>
        </authorList>
    </citation>
    <scope>NUCLEOTIDE SEQUENCE</scope>
    <source>
        <strain evidence="1">HUAS MG31</strain>
    </source>
</reference>